<dbReference type="SUPFAM" id="SSF53098">
    <property type="entry name" value="Ribonuclease H-like"/>
    <property type="match status" value="1"/>
</dbReference>
<dbReference type="NCBIfam" id="NF005567">
    <property type="entry name" value="PRK07238.1"/>
    <property type="match status" value="1"/>
</dbReference>
<evidence type="ECO:0000313" key="4">
    <source>
        <dbReference type="Proteomes" id="UP001218071"/>
    </source>
</evidence>
<dbReference type="InterPro" id="IPR002156">
    <property type="entry name" value="RNaseH_domain"/>
</dbReference>
<dbReference type="CDD" id="cd07067">
    <property type="entry name" value="HP_PGM_like"/>
    <property type="match status" value="1"/>
</dbReference>
<protein>
    <submittedName>
        <fullName evidence="3">Phosphoserine phosphatase 1</fullName>
        <ecNumber evidence="3">3.1.3.3</ecNumber>
    </submittedName>
</protein>
<organism evidence="3 4">
    <name type="scientific">Corynebacterium jeddahense</name>
    <dbReference type="NCBI Taxonomy" id="1414719"/>
    <lineage>
        <taxon>Bacteria</taxon>
        <taxon>Bacillati</taxon>
        <taxon>Actinomycetota</taxon>
        <taxon>Actinomycetes</taxon>
        <taxon>Mycobacteriales</taxon>
        <taxon>Corynebacteriaceae</taxon>
        <taxon>Corynebacterium</taxon>
    </lineage>
</organism>
<sequence length="382" mass="41147">MQVTLYCDGGSRGNPGVAGSGSVLYDASGDTLAEIAYVVGKKASNNVAEYHGLLRGLEAAREVGATQVEVFMDSKLVVEQMTGRWKIKHPDMQKLARQARDLASGFDSVTYTWVPRAKNKKADELSNVAMDAAARGDKPGIVKGTGVWVGEKKGEPEGVEKQSPSHTTASPAHWAGEDAPRTRFILLRHGQTQHSAERRFSGTSDPSLTDTGREQARRAAAALRGFGQVDAVVASPQARAQETARFAAEALGLEVATDDALREMAFGDFEGLTREEAAAKDPAAFEEWQASASVAPPGGESLAALHRRVTRARLKLQERYEGQTVLVVTHMTPVKSFVRQGLGANADMFKHLFLDLASISVVDFYGDYGVVRCVNDVAHHRG</sequence>
<dbReference type="Pfam" id="PF00300">
    <property type="entry name" value="His_Phos_1"/>
    <property type="match status" value="1"/>
</dbReference>
<dbReference type="Gene3D" id="3.40.50.1240">
    <property type="entry name" value="Phosphoglycerate mutase-like"/>
    <property type="match status" value="1"/>
</dbReference>
<dbReference type="InterPro" id="IPR036397">
    <property type="entry name" value="RNaseH_sf"/>
</dbReference>
<dbReference type="GO" id="GO:0016787">
    <property type="term" value="F:hydrolase activity"/>
    <property type="evidence" value="ECO:0007669"/>
    <property type="project" value="UniProtKB-KW"/>
</dbReference>
<gene>
    <name evidence="3" type="primary">pspA2</name>
    <name evidence="3" type="ORF">CJEDD_08610</name>
</gene>
<dbReference type="PANTHER" id="PTHR48100">
    <property type="entry name" value="BROAD-SPECIFICITY PHOSPHATASE YOR283W-RELATED"/>
    <property type="match status" value="1"/>
</dbReference>
<feature type="region of interest" description="Disordered" evidence="1">
    <location>
        <begin position="152"/>
        <end position="177"/>
    </location>
</feature>
<dbReference type="EMBL" id="CP063194">
    <property type="protein sequence ID" value="WCZ39314.1"/>
    <property type="molecule type" value="Genomic_DNA"/>
</dbReference>
<dbReference type="PANTHER" id="PTHR48100:SF62">
    <property type="entry name" value="GLUCOSYL-3-PHOSPHOGLYCERATE PHOSPHATASE"/>
    <property type="match status" value="1"/>
</dbReference>
<dbReference type="InterPro" id="IPR029033">
    <property type="entry name" value="His_PPase_superfam"/>
</dbReference>
<dbReference type="EC" id="3.1.3.3" evidence="3"/>
<dbReference type="InterPro" id="IPR013078">
    <property type="entry name" value="His_Pase_superF_clade-1"/>
</dbReference>
<dbReference type="InterPro" id="IPR012337">
    <property type="entry name" value="RNaseH-like_sf"/>
</dbReference>
<reference evidence="3 4" key="1">
    <citation type="submission" date="2020-10" db="EMBL/GenBank/DDBJ databases">
        <title>Complete genome sequence of Corynebacterium jeddahense DSM 45997, type strain of Corynebacterium jeddahense.</title>
        <authorList>
            <person name="Busche T."/>
            <person name="Kalinowski J."/>
            <person name="Ruckert C."/>
        </authorList>
    </citation>
    <scope>NUCLEOTIDE SEQUENCE [LARGE SCALE GENOMIC DNA]</scope>
    <source>
        <strain evidence="3 4">DSM 45997</strain>
    </source>
</reference>
<feature type="region of interest" description="Disordered" evidence="1">
    <location>
        <begin position="190"/>
        <end position="213"/>
    </location>
</feature>
<dbReference type="CDD" id="cd09279">
    <property type="entry name" value="RNase_HI_like"/>
    <property type="match status" value="1"/>
</dbReference>
<accession>A0ABY7UNS1</accession>
<dbReference type="SMART" id="SM00855">
    <property type="entry name" value="PGAM"/>
    <property type="match status" value="1"/>
</dbReference>
<keyword evidence="3" id="KW-0378">Hydrolase</keyword>
<dbReference type="Gene3D" id="3.30.420.10">
    <property type="entry name" value="Ribonuclease H-like superfamily/Ribonuclease H"/>
    <property type="match status" value="1"/>
</dbReference>
<dbReference type="Pfam" id="PF13456">
    <property type="entry name" value="RVT_3"/>
    <property type="match status" value="1"/>
</dbReference>
<feature type="domain" description="RNase H type-1" evidence="2">
    <location>
        <begin position="1"/>
        <end position="135"/>
    </location>
</feature>
<evidence type="ECO:0000256" key="1">
    <source>
        <dbReference type="SAM" id="MobiDB-lite"/>
    </source>
</evidence>
<dbReference type="SUPFAM" id="SSF53254">
    <property type="entry name" value="Phosphoglycerate mutase-like"/>
    <property type="match status" value="1"/>
</dbReference>
<evidence type="ECO:0000313" key="3">
    <source>
        <dbReference type="EMBL" id="WCZ39314.1"/>
    </source>
</evidence>
<proteinExistence type="predicted"/>
<dbReference type="InterPro" id="IPR050275">
    <property type="entry name" value="PGM_Phosphatase"/>
</dbReference>
<dbReference type="RefSeq" id="WP_042408815.1">
    <property type="nucleotide sequence ID" value="NZ_CBYN010000097.1"/>
</dbReference>
<feature type="compositionally biased region" description="Polar residues" evidence="1">
    <location>
        <begin position="201"/>
        <end position="210"/>
    </location>
</feature>
<keyword evidence="4" id="KW-1185">Reference proteome</keyword>
<evidence type="ECO:0000259" key="2">
    <source>
        <dbReference type="PROSITE" id="PS50879"/>
    </source>
</evidence>
<dbReference type="Proteomes" id="UP001218071">
    <property type="component" value="Chromosome"/>
</dbReference>
<name>A0ABY7UNS1_9CORY</name>
<dbReference type="PIRSF" id="PIRSF036922">
    <property type="entry name" value="RNaseH_PGAM"/>
    <property type="match status" value="1"/>
</dbReference>
<dbReference type="InterPro" id="IPR014636">
    <property type="entry name" value="RNaseH/PGlycerate_mutase"/>
</dbReference>
<dbReference type="PROSITE" id="PS50879">
    <property type="entry name" value="RNASE_H_1"/>
    <property type="match status" value="1"/>
</dbReference>